<feature type="transmembrane region" description="Helical" evidence="6">
    <location>
        <begin position="28"/>
        <end position="49"/>
    </location>
</feature>
<evidence type="ECO:0000256" key="5">
    <source>
        <dbReference type="ARBA" id="ARBA00023136"/>
    </source>
</evidence>
<dbReference type="RefSeq" id="WP_378142281.1">
    <property type="nucleotide sequence ID" value="NZ_JBHSEF010000024.1"/>
</dbReference>
<gene>
    <name evidence="7" type="ORF">ACFO0S_11710</name>
</gene>
<evidence type="ECO:0000256" key="6">
    <source>
        <dbReference type="SAM" id="Phobius"/>
    </source>
</evidence>
<evidence type="ECO:0000256" key="2">
    <source>
        <dbReference type="ARBA" id="ARBA00022475"/>
    </source>
</evidence>
<dbReference type="InterPro" id="IPR017039">
    <property type="entry name" value="Virul_fac_BrkB"/>
</dbReference>
<evidence type="ECO:0000313" key="8">
    <source>
        <dbReference type="Proteomes" id="UP001595733"/>
    </source>
</evidence>
<feature type="transmembrane region" description="Helical" evidence="6">
    <location>
        <begin position="86"/>
        <end position="106"/>
    </location>
</feature>
<feature type="transmembrane region" description="Helical" evidence="6">
    <location>
        <begin position="169"/>
        <end position="193"/>
    </location>
</feature>
<comment type="subcellular location">
    <subcellularLocation>
        <location evidence="1">Cell membrane</location>
        <topology evidence="1">Multi-pass membrane protein</topology>
    </subcellularLocation>
</comment>
<evidence type="ECO:0000256" key="1">
    <source>
        <dbReference type="ARBA" id="ARBA00004651"/>
    </source>
</evidence>
<feature type="transmembrane region" description="Helical" evidence="6">
    <location>
        <begin position="126"/>
        <end position="149"/>
    </location>
</feature>
<keyword evidence="3 6" id="KW-0812">Transmembrane</keyword>
<feature type="transmembrane region" description="Helical" evidence="6">
    <location>
        <begin position="236"/>
        <end position="263"/>
    </location>
</feature>
<sequence length="274" mass="31105">MHAFLSTIKLVIGRFFGERYYDQAAQTAYYLMLSLFPFLIFVLSLLNFLPINLDSLLLFIEPYAPGNTYAFIEQNVSRILQGNQGGVLSISLLSAFWLASMAVQSLARSFAAAYEKNTARPFWQTLLHDLGVTAIFMIMIPISLFVPIIEKGILWFVAQAGELETWSSWITIWPVLKWITGSIFLFLFFLFFYQLLPKKRLSIRTLVPGALFATLAWQFISWLYGQIVGYVAYSELYGQLAGIIILLIWLYLSSAVLLIGGLINAASYQRKKEG</sequence>
<name>A0ABV8UXF3_9BACL</name>
<organism evidence="7 8">
    <name type="scientific">Chryseomicrobium palamuruense</name>
    <dbReference type="NCBI Taxonomy" id="682973"/>
    <lineage>
        <taxon>Bacteria</taxon>
        <taxon>Bacillati</taxon>
        <taxon>Bacillota</taxon>
        <taxon>Bacilli</taxon>
        <taxon>Bacillales</taxon>
        <taxon>Caryophanaceae</taxon>
        <taxon>Chryseomicrobium</taxon>
    </lineage>
</organism>
<dbReference type="Proteomes" id="UP001595733">
    <property type="component" value="Unassembled WGS sequence"/>
</dbReference>
<evidence type="ECO:0000256" key="4">
    <source>
        <dbReference type="ARBA" id="ARBA00022989"/>
    </source>
</evidence>
<dbReference type="EMBL" id="JBHSEF010000024">
    <property type="protein sequence ID" value="MFC4355719.1"/>
    <property type="molecule type" value="Genomic_DNA"/>
</dbReference>
<evidence type="ECO:0000313" key="7">
    <source>
        <dbReference type="EMBL" id="MFC4355719.1"/>
    </source>
</evidence>
<accession>A0ABV8UXF3</accession>
<dbReference type="PIRSF" id="PIRSF035875">
    <property type="entry name" value="RNase_BN"/>
    <property type="match status" value="1"/>
</dbReference>
<keyword evidence="8" id="KW-1185">Reference proteome</keyword>
<keyword evidence="5 6" id="KW-0472">Membrane</keyword>
<reference evidence="8" key="1">
    <citation type="journal article" date="2019" name="Int. J. Syst. Evol. Microbiol.">
        <title>The Global Catalogue of Microorganisms (GCM) 10K type strain sequencing project: providing services to taxonomists for standard genome sequencing and annotation.</title>
        <authorList>
            <consortium name="The Broad Institute Genomics Platform"/>
            <consortium name="The Broad Institute Genome Sequencing Center for Infectious Disease"/>
            <person name="Wu L."/>
            <person name="Ma J."/>
        </authorList>
    </citation>
    <scope>NUCLEOTIDE SEQUENCE [LARGE SCALE GENOMIC DNA]</scope>
    <source>
        <strain evidence="8">CCUG 50353</strain>
    </source>
</reference>
<dbReference type="Pfam" id="PF03631">
    <property type="entry name" value="Virul_fac_BrkB"/>
    <property type="match status" value="1"/>
</dbReference>
<evidence type="ECO:0000256" key="3">
    <source>
        <dbReference type="ARBA" id="ARBA00022692"/>
    </source>
</evidence>
<dbReference type="NCBIfam" id="TIGR00765">
    <property type="entry name" value="yihY_not_rbn"/>
    <property type="match status" value="1"/>
</dbReference>
<feature type="transmembrane region" description="Helical" evidence="6">
    <location>
        <begin position="205"/>
        <end position="224"/>
    </location>
</feature>
<dbReference type="PANTHER" id="PTHR30213">
    <property type="entry name" value="INNER MEMBRANE PROTEIN YHJD"/>
    <property type="match status" value="1"/>
</dbReference>
<keyword evidence="4 6" id="KW-1133">Transmembrane helix</keyword>
<keyword evidence="2" id="KW-1003">Cell membrane</keyword>
<proteinExistence type="predicted"/>
<comment type="caution">
    <text evidence="7">The sequence shown here is derived from an EMBL/GenBank/DDBJ whole genome shotgun (WGS) entry which is preliminary data.</text>
</comment>
<protein>
    <submittedName>
        <fullName evidence="7">YihY/virulence factor BrkB family protein</fullName>
    </submittedName>
</protein>
<dbReference type="PANTHER" id="PTHR30213:SF0">
    <property type="entry name" value="UPF0761 MEMBRANE PROTEIN YIHY"/>
    <property type="match status" value="1"/>
</dbReference>